<name>A0ABV5I7X0_9ACTN</name>
<keyword evidence="2" id="KW-1185">Reference proteome</keyword>
<proteinExistence type="predicted"/>
<evidence type="ECO:0000313" key="2">
    <source>
        <dbReference type="Proteomes" id="UP001589647"/>
    </source>
</evidence>
<reference evidence="1 2" key="1">
    <citation type="submission" date="2024-09" db="EMBL/GenBank/DDBJ databases">
        <authorList>
            <person name="Sun Q."/>
            <person name="Mori K."/>
        </authorList>
    </citation>
    <scope>NUCLEOTIDE SEQUENCE [LARGE SCALE GENOMIC DNA]</scope>
    <source>
        <strain evidence="1 2">CCM 3426</strain>
    </source>
</reference>
<protein>
    <submittedName>
        <fullName evidence="1">Uncharacterized protein</fullName>
    </submittedName>
</protein>
<accession>A0ABV5I7X0</accession>
<dbReference type="InterPro" id="IPR010985">
    <property type="entry name" value="Ribbon_hlx_hlx"/>
</dbReference>
<dbReference type="SUPFAM" id="SSF47598">
    <property type="entry name" value="Ribbon-helix-helix"/>
    <property type="match status" value="1"/>
</dbReference>
<organism evidence="1 2">
    <name type="scientific">Nonomuraea spiralis</name>
    <dbReference type="NCBI Taxonomy" id="46182"/>
    <lineage>
        <taxon>Bacteria</taxon>
        <taxon>Bacillati</taxon>
        <taxon>Actinomycetota</taxon>
        <taxon>Actinomycetes</taxon>
        <taxon>Streptosporangiales</taxon>
        <taxon>Streptosporangiaceae</taxon>
        <taxon>Nonomuraea</taxon>
    </lineage>
</organism>
<dbReference type="EMBL" id="JBHMEI010000003">
    <property type="protein sequence ID" value="MFB9200631.1"/>
    <property type="molecule type" value="Genomic_DNA"/>
</dbReference>
<dbReference type="RefSeq" id="WP_125648174.1">
    <property type="nucleotide sequence ID" value="NZ_BMRC01000003.1"/>
</dbReference>
<evidence type="ECO:0000313" key="1">
    <source>
        <dbReference type="EMBL" id="MFB9200631.1"/>
    </source>
</evidence>
<comment type="caution">
    <text evidence="1">The sequence shown here is derived from an EMBL/GenBank/DDBJ whole genome shotgun (WGS) entry which is preliminary data.</text>
</comment>
<gene>
    <name evidence="1" type="ORF">ACFFV7_05465</name>
</gene>
<sequence>MTEDHDQTKTAPGTTDLQVTITLDPHVKAYVDRAVEDGDFESVSAAFNEAMLERMRRRTRVRSW</sequence>
<dbReference type="Proteomes" id="UP001589647">
    <property type="component" value="Unassembled WGS sequence"/>
</dbReference>